<dbReference type="InterPro" id="IPR031303">
    <property type="entry name" value="C5_meth_CS"/>
</dbReference>
<evidence type="ECO:0000256" key="2">
    <source>
        <dbReference type="ARBA" id="ARBA00022679"/>
    </source>
</evidence>
<evidence type="ECO:0000256" key="6">
    <source>
        <dbReference type="RuleBase" id="RU000416"/>
    </source>
</evidence>
<dbReference type="Gene3D" id="3.40.50.150">
    <property type="entry name" value="Vaccinia Virus protein VP39"/>
    <property type="match status" value="1"/>
</dbReference>
<keyword evidence="1 5" id="KW-0489">Methyltransferase</keyword>
<dbReference type="InterPro" id="IPR001525">
    <property type="entry name" value="C5_MeTfrase"/>
</dbReference>
<name>A0A1T4Y6T8_9CLOT</name>
<sequence length="334" mass="37934">MKIIDLNKIRNIRKYTVASLFAGAGGLDMGLELAGFKTVWANDIDKDACATYRLWSQADVVQGDIAKIDYSDVPDTDVITGGFPCQGFSLAGPRKINDERNKLYRYFVKLVELKQPYAFIAENVKGILTLGDGEIIEAIIEDFASKGYDVYPNLVNAADYGVPQDRWRVILYGFRKDLEVKDFKFPEPFPYKVTLREAIGDMPEPKQSDICHASYSSRYMSRNRKRGWDEVSYTIPAMAKQVPLHPSSPDMIKIAEDKWIFGEGKTRRFSWQEAAVIQTFPRDMEFVGNLTSKYRQIGNAVPVKLAEVIGKKLYEILEEKLNANVKELEQKVGE</sequence>
<keyword evidence="2 5" id="KW-0808">Transferase</keyword>
<dbReference type="PANTHER" id="PTHR10629:SF52">
    <property type="entry name" value="DNA (CYTOSINE-5)-METHYLTRANSFERASE 1"/>
    <property type="match status" value="1"/>
</dbReference>
<dbReference type="GO" id="GO:0003886">
    <property type="term" value="F:DNA (cytosine-5-)-methyltransferase activity"/>
    <property type="evidence" value="ECO:0007669"/>
    <property type="project" value="UniProtKB-EC"/>
</dbReference>
<dbReference type="OrthoDB" id="9813719at2"/>
<dbReference type="InterPro" id="IPR018117">
    <property type="entry name" value="C5_DNA_meth_AS"/>
</dbReference>
<dbReference type="PROSITE" id="PS51679">
    <property type="entry name" value="SAM_MT_C5"/>
    <property type="match status" value="1"/>
</dbReference>
<dbReference type="EMBL" id="FUYH01000023">
    <property type="protein sequence ID" value="SKA96975.1"/>
    <property type="molecule type" value="Genomic_DNA"/>
</dbReference>
<dbReference type="PROSITE" id="PS00094">
    <property type="entry name" value="C5_MTASE_1"/>
    <property type="match status" value="1"/>
</dbReference>
<evidence type="ECO:0000313" key="9">
    <source>
        <dbReference type="Proteomes" id="UP000190105"/>
    </source>
</evidence>
<evidence type="ECO:0000256" key="3">
    <source>
        <dbReference type="ARBA" id="ARBA00022691"/>
    </source>
</evidence>
<evidence type="ECO:0000256" key="7">
    <source>
        <dbReference type="RuleBase" id="RU000417"/>
    </source>
</evidence>
<dbReference type="NCBIfam" id="TIGR00675">
    <property type="entry name" value="dcm"/>
    <property type="match status" value="1"/>
</dbReference>
<evidence type="ECO:0000256" key="5">
    <source>
        <dbReference type="PROSITE-ProRule" id="PRU01016"/>
    </source>
</evidence>
<dbReference type="GO" id="GO:0044027">
    <property type="term" value="P:negative regulation of gene expression via chromosomal CpG island methylation"/>
    <property type="evidence" value="ECO:0007669"/>
    <property type="project" value="TreeGrafter"/>
</dbReference>
<protein>
    <recommendedName>
        <fullName evidence="7">Cytosine-specific methyltransferase</fullName>
        <ecNumber evidence="7">2.1.1.37</ecNumber>
    </recommendedName>
</protein>
<keyword evidence="3 5" id="KW-0949">S-adenosyl-L-methionine</keyword>
<proteinExistence type="inferred from homology"/>
<reference evidence="9" key="1">
    <citation type="submission" date="2017-02" db="EMBL/GenBank/DDBJ databases">
        <authorList>
            <person name="Varghese N."/>
            <person name="Submissions S."/>
        </authorList>
    </citation>
    <scope>NUCLEOTIDE SEQUENCE [LARGE SCALE GENOMIC DNA]</scope>
    <source>
        <strain evidence="9">USBA 833</strain>
    </source>
</reference>
<dbReference type="CDD" id="cd00315">
    <property type="entry name" value="Cyt_C5_DNA_methylase"/>
    <property type="match status" value="1"/>
</dbReference>
<evidence type="ECO:0000256" key="1">
    <source>
        <dbReference type="ARBA" id="ARBA00022603"/>
    </source>
</evidence>
<dbReference type="GO" id="GO:0032259">
    <property type="term" value="P:methylation"/>
    <property type="evidence" value="ECO:0007669"/>
    <property type="project" value="UniProtKB-KW"/>
</dbReference>
<dbReference type="AlphaFoldDB" id="A0A1T4Y6T8"/>
<dbReference type="RefSeq" id="WP_020457765.1">
    <property type="nucleotide sequence ID" value="NZ_FUYH01000023.1"/>
</dbReference>
<dbReference type="GO" id="GO:0003677">
    <property type="term" value="F:DNA binding"/>
    <property type="evidence" value="ECO:0007669"/>
    <property type="project" value="TreeGrafter"/>
</dbReference>
<evidence type="ECO:0000313" key="8">
    <source>
        <dbReference type="EMBL" id="SKA96975.1"/>
    </source>
</evidence>
<keyword evidence="9" id="KW-1185">Reference proteome</keyword>
<comment type="similarity">
    <text evidence="5 6">Belongs to the class I-like SAM-binding methyltransferase superfamily. C5-methyltransferase family.</text>
</comment>
<dbReference type="InterPro" id="IPR029063">
    <property type="entry name" value="SAM-dependent_MTases_sf"/>
</dbReference>
<dbReference type="Proteomes" id="UP000190105">
    <property type="component" value="Unassembled WGS sequence"/>
</dbReference>
<dbReference type="PROSITE" id="PS00095">
    <property type="entry name" value="C5_MTASE_2"/>
    <property type="match status" value="1"/>
</dbReference>
<organism evidence="8 9">
    <name type="scientific">Caloramator quimbayensis</name>
    <dbReference type="NCBI Taxonomy" id="1147123"/>
    <lineage>
        <taxon>Bacteria</taxon>
        <taxon>Bacillati</taxon>
        <taxon>Bacillota</taxon>
        <taxon>Clostridia</taxon>
        <taxon>Eubacteriales</taxon>
        <taxon>Clostridiaceae</taxon>
        <taxon>Caloramator</taxon>
    </lineage>
</organism>
<dbReference type="STRING" id="1147123.SAMN05443428_12321"/>
<gene>
    <name evidence="8" type="ORF">SAMN05443428_12321</name>
</gene>
<comment type="catalytic activity">
    <reaction evidence="7">
        <text>a 2'-deoxycytidine in DNA + S-adenosyl-L-methionine = a 5-methyl-2'-deoxycytidine in DNA + S-adenosyl-L-homocysteine + H(+)</text>
        <dbReference type="Rhea" id="RHEA:13681"/>
        <dbReference type="Rhea" id="RHEA-COMP:11369"/>
        <dbReference type="Rhea" id="RHEA-COMP:11370"/>
        <dbReference type="ChEBI" id="CHEBI:15378"/>
        <dbReference type="ChEBI" id="CHEBI:57856"/>
        <dbReference type="ChEBI" id="CHEBI:59789"/>
        <dbReference type="ChEBI" id="CHEBI:85452"/>
        <dbReference type="ChEBI" id="CHEBI:85454"/>
        <dbReference type="EC" id="2.1.1.37"/>
    </reaction>
</comment>
<dbReference type="PANTHER" id="PTHR10629">
    <property type="entry name" value="CYTOSINE-SPECIFIC METHYLTRANSFERASE"/>
    <property type="match status" value="1"/>
</dbReference>
<keyword evidence="4" id="KW-0680">Restriction system</keyword>
<dbReference type="InterPro" id="IPR050390">
    <property type="entry name" value="C5-Methyltransferase"/>
</dbReference>
<evidence type="ECO:0000256" key="4">
    <source>
        <dbReference type="ARBA" id="ARBA00022747"/>
    </source>
</evidence>
<dbReference type="PRINTS" id="PR00105">
    <property type="entry name" value="C5METTRFRASE"/>
</dbReference>
<dbReference type="GeneID" id="35804079"/>
<feature type="active site" evidence="5">
    <location>
        <position position="85"/>
    </location>
</feature>
<dbReference type="EC" id="2.1.1.37" evidence="7"/>
<dbReference type="SUPFAM" id="SSF53335">
    <property type="entry name" value="S-adenosyl-L-methionine-dependent methyltransferases"/>
    <property type="match status" value="1"/>
</dbReference>
<accession>A0A1T4Y6T8</accession>
<dbReference type="GO" id="GO:0009307">
    <property type="term" value="P:DNA restriction-modification system"/>
    <property type="evidence" value="ECO:0007669"/>
    <property type="project" value="UniProtKB-KW"/>
</dbReference>
<dbReference type="Gene3D" id="3.90.120.10">
    <property type="entry name" value="DNA Methylase, subunit A, domain 2"/>
    <property type="match status" value="1"/>
</dbReference>
<dbReference type="Pfam" id="PF00145">
    <property type="entry name" value="DNA_methylase"/>
    <property type="match status" value="1"/>
</dbReference>